<feature type="region of interest" description="Disordered" evidence="2">
    <location>
        <begin position="1"/>
        <end position="99"/>
    </location>
</feature>
<accession>A0A0P0J0L3</accession>
<feature type="compositionally biased region" description="Low complexity" evidence="2">
    <location>
        <begin position="17"/>
        <end position="29"/>
    </location>
</feature>
<protein>
    <submittedName>
        <fullName evidence="3">LmbE family protein</fullName>
    </submittedName>
</protein>
<dbReference type="AlphaFoldDB" id="A0A0P0J0L3"/>
<feature type="compositionally biased region" description="Basic and acidic residues" evidence="2">
    <location>
        <begin position="50"/>
        <end position="64"/>
    </location>
</feature>
<keyword evidence="1" id="KW-0862">Zinc</keyword>
<evidence type="ECO:0000313" key="3">
    <source>
        <dbReference type="EMBL" id="ALK02266.1"/>
    </source>
</evidence>
<organism evidence="3">
    <name type="scientific">Streptomyces sp. FXJ7.388</name>
    <dbReference type="NCBI Taxonomy" id="683271"/>
    <lineage>
        <taxon>Bacteria</taxon>
        <taxon>Bacillati</taxon>
        <taxon>Actinomycetota</taxon>
        <taxon>Actinomycetes</taxon>
        <taxon>Kitasatosporales</taxon>
        <taxon>Streptomycetaceae</taxon>
        <taxon>Streptomyces</taxon>
    </lineage>
</organism>
<dbReference type="InterPro" id="IPR024078">
    <property type="entry name" value="LmbE-like_dom_sf"/>
</dbReference>
<dbReference type="SUPFAM" id="SSF102588">
    <property type="entry name" value="LmbE-like"/>
    <property type="match status" value="1"/>
</dbReference>
<dbReference type="InterPro" id="IPR003737">
    <property type="entry name" value="GlcNAc_PI_deacetylase-related"/>
</dbReference>
<name>A0A0P0J0L3_9ACTN</name>
<proteinExistence type="predicted"/>
<dbReference type="GO" id="GO:0016811">
    <property type="term" value="F:hydrolase activity, acting on carbon-nitrogen (but not peptide) bonds, in linear amides"/>
    <property type="evidence" value="ECO:0007669"/>
    <property type="project" value="TreeGrafter"/>
</dbReference>
<dbReference type="Pfam" id="PF02585">
    <property type="entry name" value="PIG-L"/>
    <property type="match status" value="1"/>
</dbReference>
<evidence type="ECO:0000256" key="1">
    <source>
        <dbReference type="ARBA" id="ARBA00022833"/>
    </source>
</evidence>
<dbReference type="PANTHER" id="PTHR12993">
    <property type="entry name" value="N-ACETYLGLUCOSAMINYL-PHOSPHATIDYLINOSITOL DE-N-ACETYLASE-RELATED"/>
    <property type="match status" value="1"/>
</dbReference>
<dbReference type="PANTHER" id="PTHR12993:SF11">
    <property type="entry name" value="N-ACETYLGLUCOSAMINYL-PHOSPHATIDYLINOSITOL DE-N-ACETYLASE"/>
    <property type="match status" value="1"/>
</dbReference>
<sequence>MGAGVPLVTRAVPLVPAPGADDGGPPWRTGRTRARTGTEGDAVPDPATRPADDAREGATRDHTLPADAAPTLLPRPSPPPGHRGGPHDPADGAQNPDGRLPRWRSVLAVVAHPDDESFALGALLAAFAGDGARVSVLCLTHGEASTLHGVAGDLERLRADELTTAAGVLGIGDVRLLAYPDGRLSAADPGELAGRVTDAARETDAEGLLVFDPTGVTGHPDHAAATAAALRAAGVLGLPVLGWTVPEAVADRLRREYGAAFDGHPPEAVDLTVTVDRAPQLKAVACHRSQAVPGSVLWRRLELLGDREHLRRLRPPGP</sequence>
<evidence type="ECO:0000256" key="2">
    <source>
        <dbReference type="SAM" id="MobiDB-lite"/>
    </source>
</evidence>
<dbReference type="EMBL" id="KR230088">
    <property type="protein sequence ID" value="ALK02266.1"/>
    <property type="molecule type" value="Genomic_DNA"/>
</dbReference>
<reference evidence="3" key="1">
    <citation type="submission" date="2015-04" db="EMBL/GenBank/DDBJ databases">
        <title>Activation and comparative analysis of cryptic xiamycin gene cluster from strict marine-derived Streptomyces sp. fxj 7.388.</title>
        <authorList>
            <person name="Yue C."/>
            <person name="Liu N."/>
            <person name="Lv Y."/>
            <person name="Liu M."/>
            <person name="Huang Y."/>
        </authorList>
    </citation>
    <scope>NUCLEOTIDE SEQUENCE</scope>
    <source>
        <strain evidence="3">FXJ7.388</strain>
    </source>
</reference>
<dbReference type="GO" id="GO:0016137">
    <property type="term" value="P:glycoside metabolic process"/>
    <property type="evidence" value="ECO:0007669"/>
    <property type="project" value="UniProtKB-ARBA"/>
</dbReference>
<dbReference type="Gene3D" id="3.40.50.10320">
    <property type="entry name" value="LmbE-like"/>
    <property type="match status" value="1"/>
</dbReference>